<evidence type="ECO:0000313" key="5">
    <source>
        <dbReference type="EMBL" id="PSH57319.1"/>
    </source>
</evidence>
<evidence type="ECO:0000259" key="2">
    <source>
        <dbReference type="Pfam" id="PF09940"/>
    </source>
</evidence>
<sequence length="440" mass="48688">MVSFDTIRSAADAQVDVGIRIYALAARLFPICRSITGGGVRETLRVLGQHIDITQHEVPTGTQVLDWTVPQEWNIRDAYIKNASGRKIVDFADHNLHVLGYSKAVHETMPLSELKSHVYTLPEQPDLIPYRTSYYSEQWGFCMAHNELAQLEDGEYEVFIDADKTDGHLTYGEYFHSGQSDRDVLLSAHICHPSLANDNCSGLALLACLAAALRSRKTRYNYRFLFAPGTIGALTWLASNEDNISRIDHGLIVSCVGDGGGPNYKRSRRGNAVIDQAMQYVLSSEGRRGIIQDFSPYGYDERQYCSPGFNLPVGLFQRSAFGTFPQYHTSADNLDFISPENLASSYGMIMEVIDILEMNWTPVNLFPKGEPQLGRRGLYSALGGDKAAGETAMGYLWVLNLADGSHSLLDIAQRSGMSFRDIARAAQLLRANGLLAEAVS</sequence>
<evidence type="ECO:0000259" key="3">
    <source>
        <dbReference type="Pfam" id="PF16221"/>
    </source>
</evidence>
<dbReference type="Gene3D" id="3.50.30.90">
    <property type="match status" value="1"/>
</dbReference>
<dbReference type="OrthoDB" id="9765654at2"/>
<keyword evidence="1" id="KW-0862">Zinc</keyword>
<dbReference type="Pfam" id="PF09940">
    <property type="entry name" value="DUF2172"/>
    <property type="match status" value="1"/>
</dbReference>
<dbReference type="GO" id="GO:0046872">
    <property type="term" value="F:metal ion binding"/>
    <property type="evidence" value="ECO:0007669"/>
    <property type="project" value="UniProtKB-KW"/>
</dbReference>
<reference evidence="6" key="1">
    <citation type="submission" date="2017-11" db="EMBL/GenBank/DDBJ databases">
        <authorList>
            <person name="Kuznetsova I."/>
            <person name="Sazanova A."/>
            <person name="Chirak E."/>
            <person name="Safronova V."/>
            <person name="Willems A."/>
        </authorList>
    </citation>
    <scope>NUCLEOTIDE SEQUENCE [LARGE SCALE GENOMIC DNA]</scope>
    <source>
        <strain evidence="6">CCBAU 03422</strain>
    </source>
</reference>
<dbReference type="Gene3D" id="3.40.630.10">
    <property type="entry name" value="Zn peptidases"/>
    <property type="match status" value="1"/>
</dbReference>
<name>A0A2P7ASX5_9HYPH</name>
<dbReference type="RefSeq" id="WP_106667427.1">
    <property type="nucleotide sequence ID" value="NZ_PGGM01000020.1"/>
</dbReference>
<feature type="binding site" evidence="1">
    <location>
        <position position="198"/>
    </location>
    <ligand>
        <name>Zn(2+)</name>
        <dbReference type="ChEBI" id="CHEBI:29105"/>
    </ligand>
</feature>
<dbReference type="SUPFAM" id="SSF53187">
    <property type="entry name" value="Zn-dependent exopeptidases"/>
    <property type="match status" value="1"/>
</dbReference>
<dbReference type="Gene3D" id="1.10.10.10">
    <property type="entry name" value="Winged helix-like DNA-binding domain superfamily/Winged helix DNA-binding domain"/>
    <property type="match status" value="1"/>
</dbReference>
<feature type="binding site" evidence="1">
    <location>
        <position position="328"/>
    </location>
    <ligand>
        <name>Zn(2+)</name>
        <dbReference type="ChEBI" id="CHEBI:29105"/>
    </ligand>
</feature>
<organism evidence="5 6">
    <name type="scientific">Phyllobacterium sophorae</name>
    <dbReference type="NCBI Taxonomy" id="1520277"/>
    <lineage>
        <taxon>Bacteria</taxon>
        <taxon>Pseudomonadati</taxon>
        <taxon>Pseudomonadota</taxon>
        <taxon>Alphaproteobacteria</taxon>
        <taxon>Hyphomicrobiales</taxon>
        <taxon>Phyllobacteriaceae</taxon>
        <taxon>Phyllobacterium</taxon>
    </lineage>
</organism>
<protein>
    <submittedName>
        <fullName evidence="5">Peptidase M28</fullName>
    </submittedName>
</protein>
<dbReference type="AlphaFoldDB" id="A0A2P7ASX5"/>
<gene>
    <name evidence="5" type="ORF">CU103_28580</name>
</gene>
<proteinExistence type="predicted"/>
<comment type="caution">
    <text evidence="5">The sequence shown here is derived from an EMBL/GenBank/DDBJ whole genome shotgun (WGS) entry which is preliminary data.</text>
</comment>
<feature type="domain" description="DUF4910" evidence="4">
    <location>
        <begin position="22"/>
        <end position="359"/>
    </location>
</feature>
<comment type="cofactor">
    <cofactor evidence="1">
        <name>Zn(2+)</name>
        <dbReference type="ChEBI" id="CHEBI:29105"/>
    </cofactor>
    <text evidence="1">Binds 1 zinc ion per subunit.</text>
</comment>
<dbReference type="InterPro" id="IPR032589">
    <property type="entry name" value="DUF4910"/>
</dbReference>
<evidence type="ECO:0000256" key="1">
    <source>
        <dbReference type="PIRSR" id="PIRSR015244-50"/>
    </source>
</evidence>
<dbReference type="InterPro" id="IPR012353">
    <property type="entry name" value="UCP015244"/>
</dbReference>
<dbReference type="EMBL" id="PGGM01000020">
    <property type="protein sequence ID" value="PSH57319.1"/>
    <property type="molecule type" value="Genomic_DNA"/>
</dbReference>
<evidence type="ECO:0000313" key="6">
    <source>
        <dbReference type="Proteomes" id="UP000241764"/>
    </source>
</evidence>
<feature type="binding site" evidence="1">
    <location>
        <position position="192"/>
    </location>
    <ligand>
        <name>Zn(2+)</name>
        <dbReference type="ChEBI" id="CHEBI:29105"/>
    </ligand>
</feature>
<keyword evidence="1" id="KW-0479">Metal-binding</keyword>
<dbReference type="PIRSF" id="PIRSF015244">
    <property type="entry name" value="UCP015244"/>
    <property type="match status" value="1"/>
</dbReference>
<dbReference type="Pfam" id="PF16254">
    <property type="entry name" value="DUF4910"/>
    <property type="match status" value="1"/>
</dbReference>
<dbReference type="InterPro" id="IPR036388">
    <property type="entry name" value="WH-like_DNA-bd_sf"/>
</dbReference>
<feature type="domain" description="DUF2172" evidence="2">
    <location>
        <begin position="72"/>
        <end position="162"/>
    </location>
</feature>
<dbReference type="InterPro" id="IPR032610">
    <property type="entry name" value="DUF2172"/>
</dbReference>
<feature type="domain" description="UCP01524 winged helix-turn-helix" evidence="3">
    <location>
        <begin position="361"/>
        <end position="436"/>
    </location>
</feature>
<dbReference type="Pfam" id="PF16221">
    <property type="entry name" value="HTH_47"/>
    <property type="match status" value="1"/>
</dbReference>
<dbReference type="Proteomes" id="UP000241764">
    <property type="component" value="Unassembled WGS sequence"/>
</dbReference>
<keyword evidence="6" id="KW-1185">Reference proteome</keyword>
<accession>A0A2P7ASX5</accession>
<dbReference type="InterPro" id="IPR032622">
    <property type="entry name" value="UCP01524_HTH"/>
</dbReference>
<evidence type="ECO:0000259" key="4">
    <source>
        <dbReference type="Pfam" id="PF16254"/>
    </source>
</evidence>